<evidence type="ECO:0000313" key="3">
    <source>
        <dbReference type="Proteomes" id="UP001059596"/>
    </source>
</evidence>
<reference evidence="2" key="1">
    <citation type="journal article" date="2023" name="Genome Biol. Evol.">
        <title>Long-read-based Genome Assembly of Drosophila gunungcola Reveals Fewer Chemosensory Genes in Flower-breeding Species.</title>
        <authorList>
            <person name="Negi A."/>
            <person name="Liao B.Y."/>
            <person name="Yeh S.D."/>
        </authorList>
    </citation>
    <scope>NUCLEOTIDE SEQUENCE</scope>
    <source>
        <strain evidence="2">Sukarami</strain>
    </source>
</reference>
<evidence type="ECO:0000313" key="2">
    <source>
        <dbReference type="EMBL" id="KAI8039797.1"/>
    </source>
</evidence>
<organism evidence="2 3">
    <name type="scientific">Drosophila gunungcola</name>
    <name type="common">fruit fly</name>
    <dbReference type="NCBI Taxonomy" id="103775"/>
    <lineage>
        <taxon>Eukaryota</taxon>
        <taxon>Metazoa</taxon>
        <taxon>Ecdysozoa</taxon>
        <taxon>Arthropoda</taxon>
        <taxon>Hexapoda</taxon>
        <taxon>Insecta</taxon>
        <taxon>Pterygota</taxon>
        <taxon>Neoptera</taxon>
        <taxon>Endopterygota</taxon>
        <taxon>Diptera</taxon>
        <taxon>Brachycera</taxon>
        <taxon>Muscomorpha</taxon>
        <taxon>Ephydroidea</taxon>
        <taxon>Drosophilidae</taxon>
        <taxon>Drosophila</taxon>
        <taxon>Sophophora</taxon>
    </lineage>
</organism>
<accession>A0A9Q0BPB8</accession>
<dbReference type="Proteomes" id="UP001059596">
    <property type="component" value="Unassembled WGS sequence"/>
</dbReference>
<dbReference type="AlphaFoldDB" id="A0A9Q0BPB8"/>
<gene>
    <name evidence="2" type="ORF">M5D96_007221</name>
</gene>
<dbReference type="EMBL" id="JAMKOV010000005">
    <property type="protein sequence ID" value="KAI8039797.1"/>
    <property type="molecule type" value="Genomic_DNA"/>
</dbReference>
<comment type="caution">
    <text evidence="2">The sequence shown here is derived from an EMBL/GenBank/DDBJ whole genome shotgun (WGS) entry which is preliminary data.</text>
</comment>
<feature type="region of interest" description="Disordered" evidence="1">
    <location>
        <begin position="1"/>
        <end position="25"/>
    </location>
</feature>
<proteinExistence type="predicted"/>
<evidence type="ECO:0000256" key="1">
    <source>
        <dbReference type="SAM" id="MobiDB-lite"/>
    </source>
</evidence>
<protein>
    <submittedName>
        <fullName evidence="2">Uncharacterized protein</fullName>
    </submittedName>
</protein>
<keyword evidence="3" id="KW-1185">Reference proteome</keyword>
<sequence>MASGGGGGWAETEPETCQASGDRTIPGRSLDICANCGCRGMYEGICGLMEVSVSVAFSSTSMLLYLLAGDSRRRSGPPG</sequence>
<name>A0A9Q0BPB8_9MUSC</name>